<feature type="binding site" evidence="5">
    <location>
        <position position="148"/>
    </location>
    <ligand>
        <name>Mg(2+)</name>
        <dbReference type="ChEBI" id="CHEBI:18420"/>
    </ligand>
</feature>
<dbReference type="AlphaFoldDB" id="A0A242M6S6"/>
<name>A0A242M6S6_CABSO</name>
<organism evidence="7 8">
    <name type="scientific">Caballeronia sordidicola</name>
    <name type="common">Burkholderia sordidicola</name>
    <dbReference type="NCBI Taxonomy" id="196367"/>
    <lineage>
        <taxon>Bacteria</taxon>
        <taxon>Pseudomonadati</taxon>
        <taxon>Pseudomonadota</taxon>
        <taxon>Betaproteobacteria</taxon>
        <taxon>Burkholderiales</taxon>
        <taxon>Burkholderiaceae</taxon>
        <taxon>Caballeronia</taxon>
    </lineage>
</organism>
<keyword evidence="3 5" id="KW-0460">Magnesium</keyword>
<evidence type="ECO:0000313" key="7">
    <source>
        <dbReference type="EMBL" id="OTP66857.1"/>
    </source>
</evidence>
<evidence type="ECO:0000313" key="8">
    <source>
        <dbReference type="Proteomes" id="UP000194546"/>
    </source>
</evidence>
<dbReference type="Pfam" id="PF03328">
    <property type="entry name" value="HpcH_HpaI"/>
    <property type="match status" value="1"/>
</dbReference>
<protein>
    <submittedName>
        <fullName evidence="7">Malyl-CoA lyase</fullName>
    </submittedName>
</protein>
<feature type="binding site" evidence="4">
    <location>
        <position position="59"/>
    </location>
    <ligand>
        <name>substrate</name>
    </ligand>
</feature>
<dbReference type="Gene3D" id="3.20.20.60">
    <property type="entry name" value="Phosphoenolpyruvate-binding domains"/>
    <property type="match status" value="1"/>
</dbReference>
<accession>A0A242M6S6</accession>
<reference evidence="7 8" key="1">
    <citation type="submission" date="2017-03" db="EMBL/GenBank/DDBJ databases">
        <title>Genome analysis of strain PAMC 26510.</title>
        <authorList>
            <person name="Oh H.-M."/>
            <person name="Yang J.-A."/>
        </authorList>
    </citation>
    <scope>NUCLEOTIDE SEQUENCE [LARGE SCALE GENOMIC DNA]</scope>
    <source>
        <strain evidence="7 8">PAMC 26510</strain>
    </source>
</reference>
<keyword evidence="7" id="KW-0456">Lyase</keyword>
<dbReference type="GO" id="GO:0000287">
    <property type="term" value="F:magnesium ion binding"/>
    <property type="evidence" value="ECO:0007669"/>
    <property type="project" value="TreeGrafter"/>
</dbReference>
<dbReference type="PANTHER" id="PTHR32308">
    <property type="entry name" value="LYASE BETA SUBUNIT, PUTATIVE (AFU_ORTHOLOGUE AFUA_4G13030)-RELATED"/>
    <property type="match status" value="1"/>
</dbReference>
<evidence type="ECO:0000259" key="6">
    <source>
        <dbReference type="Pfam" id="PF03328"/>
    </source>
</evidence>
<dbReference type="InterPro" id="IPR040442">
    <property type="entry name" value="Pyrv_kinase-like_dom_sf"/>
</dbReference>
<evidence type="ECO:0000256" key="4">
    <source>
        <dbReference type="PIRSR" id="PIRSR015582-1"/>
    </source>
</evidence>
<keyword evidence="2 5" id="KW-0479">Metal-binding</keyword>
<dbReference type="Proteomes" id="UP000194546">
    <property type="component" value="Unassembled WGS sequence"/>
</dbReference>
<evidence type="ECO:0000256" key="3">
    <source>
        <dbReference type="ARBA" id="ARBA00022842"/>
    </source>
</evidence>
<feature type="binding site" evidence="5">
    <location>
        <position position="121"/>
    </location>
    <ligand>
        <name>Mg(2+)</name>
        <dbReference type="ChEBI" id="CHEBI:18420"/>
    </ligand>
</feature>
<evidence type="ECO:0000256" key="2">
    <source>
        <dbReference type="ARBA" id="ARBA00022723"/>
    </source>
</evidence>
<gene>
    <name evidence="7" type="ORF">PAMC26510_34015</name>
</gene>
<dbReference type="SUPFAM" id="SSF51621">
    <property type="entry name" value="Phosphoenolpyruvate/pyruvate domain"/>
    <property type="match status" value="1"/>
</dbReference>
<dbReference type="GO" id="GO:0016829">
    <property type="term" value="F:lyase activity"/>
    <property type="evidence" value="ECO:0007669"/>
    <property type="project" value="UniProtKB-KW"/>
</dbReference>
<feature type="domain" description="HpcH/HpaI aldolase/citrate lyase" evidence="6">
    <location>
        <begin position="2"/>
        <end position="215"/>
    </location>
</feature>
<sequence length="284" mass="30433">MPASRPELFGKALASAADAVSFDLEDAVAPERKPQARAALSELLRSNLVAAANKVLIVRVNALDTPYFNADIDAIAQRGLDLINLPKAESADDVRAAADVLERAERANGVTTPIRLLLNIETPKGLRHAAQLAAAHPRVAGLQLGLGDLFEPLGIARREAVAIQQAMFGLRIAAGEAGVFAYDSAFADIKDQEGFRAEAQLARSMGFLGKSCIHPSQIALANEIFRPSDEEIAHALRVLDAARDAEARGVGAYVVDGKMIDPPFFERARALVRDAERLGLLNDR</sequence>
<dbReference type="EMBL" id="NBTY01000199">
    <property type="protein sequence ID" value="OTP66857.1"/>
    <property type="molecule type" value="Genomic_DNA"/>
</dbReference>
<feature type="binding site" evidence="4">
    <location>
        <position position="121"/>
    </location>
    <ligand>
        <name>substrate</name>
    </ligand>
</feature>
<evidence type="ECO:0000256" key="5">
    <source>
        <dbReference type="PIRSR" id="PIRSR015582-2"/>
    </source>
</evidence>
<dbReference type="InterPro" id="IPR005000">
    <property type="entry name" value="Aldolase/citrate-lyase_domain"/>
</dbReference>
<comment type="caution">
    <text evidence="7">The sequence shown here is derived from an EMBL/GenBank/DDBJ whole genome shotgun (WGS) entry which is preliminary data.</text>
</comment>
<dbReference type="GO" id="GO:0006107">
    <property type="term" value="P:oxaloacetate metabolic process"/>
    <property type="evidence" value="ECO:0007669"/>
    <property type="project" value="TreeGrafter"/>
</dbReference>
<proteinExistence type="predicted"/>
<dbReference type="PANTHER" id="PTHR32308:SF0">
    <property type="entry name" value="HPCH_HPAI ALDOLASE_CITRATE LYASE DOMAIN-CONTAINING PROTEIN"/>
    <property type="match status" value="1"/>
</dbReference>
<dbReference type="PIRSF" id="PIRSF015582">
    <property type="entry name" value="Cit_lyase_B"/>
    <property type="match status" value="1"/>
</dbReference>
<dbReference type="InterPro" id="IPR011206">
    <property type="entry name" value="Citrate_lyase_beta/mcl1/mcl2"/>
</dbReference>
<comment type="cofactor">
    <cofactor evidence="1">
        <name>Mg(2+)</name>
        <dbReference type="ChEBI" id="CHEBI:18420"/>
    </cofactor>
</comment>
<evidence type="ECO:0000256" key="1">
    <source>
        <dbReference type="ARBA" id="ARBA00001946"/>
    </source>
</evidence>
<dbReference type="InterPro" id="IPR015813">
    <property type="entry name" value="Pyrv/PenolPyrv_kinase-like_dom"/>
</dbReference>